<dbReference type="InterPro" id="IPR050583">
    <property type="entry name" value="Mycobacterial_A85_antigen"/>
</dbReference>
<accession>A0A949K3H9</accession>
<name>A0A949K3H9_9FIRM</name>
<dbReference type="RefSeq" id="WP_238723016.1">
    <property type="nucleotide sequence ID" value="NZ_JAHQCW010000049.1"/>
</dbReference>
<dbReference type="PANTHER" id="PTHR48098">
    <property type="entry name" value="ENTEROCHELIN ESTERASE-RELATED"/>
    <property type="match status" value="1"/>
</dbReference>
<comment type="caution">
    <text evidence="1">The sequence shown here is derived from an EMBL/GenBank/DDBJ whole genome shotgun (WGS) entry which is preliminary data.</text>
</comment>
<sequence>MTYLNATIHSWSLGIKTNVHILIPDLRPGEKPPAGGYAVLYLLHGYTGDGSDWLRLSRLEYYLMEKQIVVVMPDGNNGFYTDTAAGDLYWTYLSAELPQFITGNFPVSGKRAHTYAAGLSMGGYGALKLALRCPQKYGYAVSFSGMLDVLDIIEKCKETPNIIPHCSVTPNFKAIYGEPVKRAENDLMELLKHMKPKSCPQLKLYCGEEDFLFGASELFTKTALHYGLPCSFDHFQGGHEWGFWDTALAKALEWLPLR</sequence>
<dbReference type="GO" id="GO:0016747">
    <property type="term" value="F:acyltransferase activity, transferring groups other than amino-acyl groups"/>
    <property type="evidence" value="ECO:0007669"/>
    <property type="project" value="TreeGrafter"/>
</dbReference>
<gene>
    <name evidence="1" type="ORF">KTH89_21355</name>
</gene>
<proteinExistence type="predicted"/>
<dbReference type="PANTHER" id="PTHR48098:SF1">
    <property type="entry name" value="DIACYLGLYCEROL ACYLTRANSFERASE_MYCOLYLTRANSFERASE AG85A"/>
    <property type="match status" value="1"/>
</dbReference>
<dbReference type="EMBL" id="JAHQCW010000049">
    <property type="protein sequence ID" value="MBU9739089.1"/>
    <property type="molecule type" value="Genomic_DNA"/>
</dbReference>
<keyword evidence="2" id="KW-1185">Reference proteome</keyword>
<dbReference type="SUPFAM" id="SSF53474">
    <property type="entry name" value="alpha/beta-Hydrolases"/>
    <property type="match status" value="1"/>
</dbReference>
<dbReference type="Pfam" id="PF00756">
    <property type="entry name" value="Esterase"/>
    <property type="match status" value="1"/>
</dbReference>
<evidence type="ECO:0000313" key="1">
    <source>
        <dbReference type="EMBL" id="MBU9739089.1"/>
    </source>
</evidence>
<dbReference type="InterPro" id="IPR029058">
    <property type="entry name" value="AB_hydrolase_fold"/>
</dbReference>
<organism evidence="1 2">
    <name type="scientific">Diplocloster agilis</name>
    <dbReference type="NCBI Taxonomy" id="2850323"/>
    <lineage>
        <taxon>Bacteria</taxon>
        <taxon>Bacillati</taxon>
        <taxon>Bacillota</taxon>
        <taxon>Clostridia</taxon>
        <taxon>Lachnospirales</taxon>
        <taxon>Lachnospiraceae</taxon>
        <taxon>Diplocloster</taxon>
    </lineage>
</organism>
<protein>
    <submittedName>
        <fullName evidence="1">Esterase family protein</fullName>
    </submittedName>
</protein>
<dbReference type="AlphaFoldDB" id="A0A949K3H9"/>
<dbReference type="InterPro" id="IPR000801">
    <property type="entry name" value="Esterase-like"/>
</dbReference>
<dbReference type="Proteomes" id="UP000712157">
    <property type="component" value="Unassembled WGS sequence"/>
</dbReference>
<reference evidence="1" key="1">
    <citation type="submission" date="2021-06" db="EMBL/GenBank/DDBJ databases">
        <title>Description of novel taxa of the family Lachnospiraceae.</title>
        <authorList>
            <person name="Chaplin A.V."/>
            <person name="Sokolova S.R."/>
            <person name="Pikina A.P."/>
            <person name="Korzhanova M."/>
            <person name="Belova V."/>
            <person name="Korostin D."/>
            <person name="Efimov B.A."/>
        </authorList>
    </citation>
    <scope>NUCLEOTIDE SEQUENCE</scope>
    <source>
        <strain evidence="1">ASD5720</strain>
    </source>
</reference>
<dbReference type="Gene3D" id="3.40.50.1820">
    <property type="entry name" value="alpha/beta hydrolase"/>
    <property type="match status" value="1"/>
</dbReference>
<evidence type="ECO:0000313" key="2">
    <source>
        <dbReference type="Proteomes" id="UP000712157"/>
    </source>
</evidence>